<organism evidence="1 2">
    <name type="scientific">Periplaneta americana</name>
    <name type="common">American cockroach</name>
    <name type="synonym">Blatta americana</name>
    <dbReference type="NCBI Taxonomy" id="6978"/>
    <lineage>
        <taxon>Eukaryota</taxon>
        <taxon>Metazoa</taxon>
        <taxon>Ecdysozoa</taxon>
        <taxon>Arthropoda</taxon>
        <taxon>Hexapoda</taxon>
        <taxon>Insecta</taxon>
        <taxon>Pterygota</taxon>
        <taxon>Neoptera</taxon>
        <taxon>Polyneoptera</taxon>
        <taxon>Dictyoptera</taxon>
        <taxon>Blattodea</taxon>
        <taxon>Blattoidea</taxon>
        <taxon>Blattidae</taxon>
        <taxon>Blattinae</taxon>
        <taxon>Periplaneta</taxon>
    </lineage>
</organism>
<name>A0ABQ8RZB9_PERAM</name>
<protein>
    <submittedName>
        <fullName evidence="1">Uncharacterized protein</fullName>
    </submittedName>
</protein>
<comment type="caution">
    <text evidence="1">The sequence shown here is derived from an EMBL/GenBank/DDBJ whole genome shotgun (WGS) entry which is preliminary data.</text>
</comment>
<reference evidence="1 2" key="1">
    <citation type="journal article" date="2022" name="Allergy">
        <title>Genome assembly and annotation of Periplaneta americana reveal a comprehensive cockroach allergen profile.</title>
        <authorList>
            <person name="Wang L."/>
            <person name="Xiong Q."/>
            <person name="Saelim N."/>
            <person name="Wang L."/>
            <person name="Nong W."/>
            <person name="Wan A.T."/>
            <person name="Shi M."/>
            <person name="Liu X."/>
            <person name="Cao Q."/>
            <person name="Hui J.H.L."/>
            <person name="Sookrung N."/>
            <person name="Leung T.F."/>
            <person name="Tungtrongchitr A."/>
            <person name="Tsui S.K.W."/>
        </authorList>
    </citation>
    <scope>NUCLEOTIDE SEQUENCE [LARGE SCALE GENOMIC DNA]</scope>
    <source>
        <strain evidence="1">PWHHKU_190912</strain>
    </source>
</reference>
<sequence>MASLCEGGNEPPDFLRVIWKYTYQPGPQSEDTPVCTVYYRAGDGAVRFGAVTVTSLLVRLTGSGGNPTLIGGPFFLGPADTRKEMVNESDNGQFSENEILSVLCSAFKTGETSVNINKDVDDPEEFVSATYSTFLHSSEKGKEKNLQAFHGNLTEKRKRSSKPHKVKWKKMKNRKLRMEEEAYLSYKRSKDGKVTYDTERDARNLGPESSYKMCKIRKCVIVRLNAASLDGSGSELAAARPVGFYFSPMTDSEEDLLPLRSFTCFKTLLLSLAASALFVLTQTCRTVAPESDRFPPLSYPNHLFYQCGHDVPVTLGCININSSGGSPTFIDICDVVQRAATRGNSRVGTYIEMILSDAGVGIRCGLVDKASARRAENPVQIPARERIFFLRLTGSGGNPTLIGGPFFLGPADTRKEMVNESDNGQFSENEILSVLCSAFKTGETSVNINKDVDDPEEFVSATYSTFLHSSEKGKEKNLQAFHGNLTEKRKRSSKPHKVKWKKMKNRKLRMEEEAYLSYKRSKDGKVTYDTERDARNLGPESSYKMCQNSKVRGCNLIPNERRHIFQGFWKTMTWGQRNVHISNLVNFTSTKRPGSTNSELRRKRTFAYNLKN</sequence>
<gene>
    <name evidence="1" type="ORF">ANN_26699</name>
</gene>
<accession>A0ABQ8RZB9</accession>
<dbReference type="EMBL" id="JAJSOF020000039">
    <property type="protein sequence ID" value="KAJ4426900.1"/>
    <property type="molecule type" value="Genomic_DNA"/>
</dbReference>
<dbReference type="Proteomes" id="UP001148838">
    <property type="component" value="Unassembled WGS sequence"/>
</dbReference>
<evidence type="ECO:0000313" key="2">
    <source>
        <dbReference type="Proteomes" id="UP001148838"/>
    </source>
</evidence>
<proteinExistence type="predicted"/>
<evidence type="ECO:0000313" key="1">
    <source>
        <dbReference type="EMBL" id="KAJ4426900.1"/>
    </source>
</evidence>
<keyword evidence="2" id="KW-1185">Reference proteome</keyword>